<dbReference type="Pfam" id="PF01612">
    <property type="entry name" value="DNA_pol_A_exo1"/>
    <property type="match status" value="1"/>
</dbReference>
<dbReference type="SMART" id="SM00474">
    <property type="entry name" value="35EXOc"/>
    <property type="match status" value="1"/>
</dbReference>
<dbReference type="AlphaFoldDB" id="A0AA91PXG8"/>
<evidence type="ECO:0000256" key="4">
    <source>
        <dbReference type="ARBA" id="ARBA00022801"/>
    </source>
</evidence>
<dbReference type="GO" id="GO:0071036">
    <property type="term" value="P:nuclear polyadenylation-dependent snoRNA catabolic process"/>
    <property type="evidence" value="ECO:0007669"/>
    <property type="project" value="EnsemblFungi"/>
</dbReference>
<comment type="subcellular location">
    <subcellularLocation>
        <location evidence="1">Nucleus</location>
    </subcellularLocation>
</comment>
<feature type="compositionally biased region" description="Polar residues" evidence="9">
    <location>
        <begin position="724"/>
        <end position="738"/>
    </location>
</feature>
<dbReference type="FunFam" id="3.30.420.10:FF:000059">
    <property type="entry name" value="Exosome complex exonuclease Rrp6"/>
    <property type="match status" value="1"/>
</dbReference>
<dbReference type="PANTHER" id="PTHR12124">
    <property type="entry name" value="POLYMYOSITIS/SCLERODERMA AUTOANTIGEN-RELATED"/>
    <property type="match status" value="1"/>
</dbReference>
<feature type="compositionally biased region" description="Polar residues" evidence="9">
    <location>
        <begin position="136"/>
        <end position="147"/>
    </location>
</feature>
<dbReference type="KEGG" id="clus:A9F13_15g01210"/>
<protein>
    <submittedName>
        <fullName evidence="11">Exosome nuclease subunit</fullName>
    </submittedName>
</protein>
<reference evidence="11 12" key="1">
    <citation type="submission" date="2017-04" db="EMBL/GenBank/DDBJ databases">
        <title>Draft genome of the yeast Clavispora lusitaniae type strain CBS 6936.</title>
        <authorList>
            <person name="Durrens P."/>
            <person name="Klopp C."/>
            <person name="Biteau N."/>
            <person name="Fitton-Ouhabi V."/>
            <person name="Dementhon K."/>
            <person name="Accoceberry I."/>
            <person name="Sherman D.J."/>
            <person name="Noel T."/>
        </authorList>
    </citation>
    <scope>NUCLEOTIDE SEQUENCE [LARGE SCALE GENOMIC DNA]</scope>
    <source>
        <strain evidence="11 12">CBS 6936</strain>
    </source>
</reference>
<dbReference type="GO" id="GO:0071044">
    <property type="term" value="P:histone mRNA catabolic process"/>
    <property type="evidence" value="ECO:0007669"/>
    <property type="project" value="EnsemblFungi"/>
</dbReference>
<proteinExistence type="inferred from homology"/>
<organism evidence="11 12">
    <name type="scientific">Clavispora lusitaniae</name>
    <name type="common">Candida lusitaniae</name>
    <dbReference type="NCBI Taxonomy" id="36911"/>
    <lineage>
        <taxon>Eukaryota</taxon>
        <taxon>Fungi</taxon>
        <taxon>Dikarya</taxon>
        <taxon>Ascomycota</taxon>
        <taxon>Saccharomycotina</taxon>
        <taxon>Pichiomycetes</taxon>
        <taxon>Metschnikowiaceae</taxon>
        <taxon>Clavispora</taxon>
    </lineage>
</organism>
<keyword evidence="2" id="KW-0698">rRNA processing</keyword>
<dbReference type="GO" id="GO:0000175">
    <property type="term" value="F:3'-5'-RNA exonuclease activity"/>
    <property type="evidence" value="ECO:0007669"/>
    <property type="project" value="EnsemblFungi"/>
</dbReference>
<dbReference type="GO" id="GO:0005730">
    <property type="term" value="C:nucleolus"/>
    <property type="evidence" value="ECO:0007669"/>
    <property type="project" value="EnsemblFungi"/>
</dbReference>
<dbReference type="Gene3D" id="3.30.420.10">
    <property type="entry name" value="Ribonuclease H-like superfamily/Ribonuclease H"/>
    <property type="match status" value="1"/>
</dbReference>
<feature type="domain" description="HRDC" evidence="10">
    <location>
        <begin position="442"/>
        <end position="523"/>
    </location>
</feature>
<dbReference type="GO" id="GO:0034476">
    <property type="term" value="P:U5 snRNA 3'-end processing"/>
    <property type="evidence" value="ECO:0007669"/>
    <property type="project" value="EnsemblFungi"/>
</dbReference>
<evidence type="ECO:0000259" key="10">
    <source>
        <dbReference type="PROSITE" id="PS50967"/>
    </source>
</evidence>
<feature type="compositionally biased region" description="Basic and acidic residues" evidence="9">
    <location>
        <begin position="125"/>
        <end position="135"/>
    </location>
</feature>
<evidence type="ECO:0000256" key="8">
    <source>
        <dbReference type="ARBA" id="ARBA00043957"/>
    </source>
</evidence>
<dbReference type="Pfam" id="PF00570">
    <property type="entry name" value="HRDC"/>
    <property type="match status" value="1"/>
</dbReference>
<dbReference type="GO" id="GO:0071028">
    <property type="term" value="P:nuclear mRNA surveillance"/>
    <property type="evidence" value="ECO:0007669"/>
    <property type="project" value="EnsemblFungi"/>
</dbReference>
<dbReference type="GO" id="GO:0032204">
    <property type="term" value="P:regulation of telomere maintenance"/>
    <property type="evidence" value="ECO:0007669"/>
    <property type="project" value="EnsemblFungi"/>
</dbReference>
<dbReference type="Pfam" id="PF08066">
    <property type="entry name" value="PMC2NT"/>
    <property type="match status" value="1"/>
</dbReference>
<dbReference type="InterPro" id="IPR049559">
    <property type="entry name" value="Rrp6p-like_exo"/>
</dbReference>
<dbReference type="PROSITE" id="PS50967">
    <property type="entry name" value="HRDC"/>
    <property type="match status" value="1"/>
</dbReference>
<dbReference type="EMBL" id="LYUB02000015">
    <property type="protein sequence ID" value="OVF07140.1"/>
    <property type="molecule type" value="Genomic_DNA"/>
</dbReference>
<dbReference type="GO" id="GO:0071035">
    <property type="term" value="P:nuclear polyadenylation-dependent rRNA catabolic process"/>
    <property type="evidence" value="ECO:0007669"/>
    <property type="project" value="EnsemblFungi"/>
</dbReference>
<gene>
    <name evidence="11" type="ORF">A9F13_15g01210</name>
</gene>
<dbReference type="GO" id="GO:0071042">
    <property type="term" value="P:nuclear polyadenylation-dependent mRNA catabolic process"/>
    <property type="evidence" value="ECO:0007669"/>
    <property type="project" value="EnsemblFungi"/>
</dbReference>
<accession>A0AA91PXG8</accession>
<sequence>MSDKHALFDTVFPKTVKAVRAASALAAQDINFYTSLDKGISSDVKDASSSLLALANKLLSKTTKDFEFIEYGEENIVSKLNWKRVSDVLDTCFEKADLALDEVKNPQRASTSHMIYLKDSSDEKKATEVKVKPQENFRSTVDNSDSSPFKPRLENKPYALKSLEESLKLRFPDPTDDGKVSAPHYAHPYEFEIMNQPYPESCLQVNKPVPSTDWATTAAKWVDTVDALQEMIEALRSSTEIAIDLEHHDYRSYYGITCLMQISNREQDWIVDTLALHDDLRDLNEIFANPAILKVLHGANMDIIWLQRDLGLYIVSLFDTYHASKKLGFPKFSLAYLLENFAHFKTSKKYQLADWRIRPLTDAMMQYARADTHFLLNIYDQLRNKLLNAGQGKVQEVLYESRKVASRRFEFNSFKQDQTDNWMHSYGGMGQERWVMNQYNIEPERIEIVQALINWRDKVAREKDESTRYIMSNQVLANLSSLVAPVDASKVHNAAGSQYSIVRQNSKELAELIEKYLATVGHSANNENVTSFDLTEVNYDKASEISKHFTDLTKSVPTATNLSLSDKDSRLLSKFAGKSFSLSAESFEPSTNERIRISQEELMKRATLLSESLAENLTSFEIENEKSKIDNMEEAEEKIDKSATESPQRQSSEEDKDAIVVLSGKKSKKSFNKKQSTADEELFDYSTVEEKVLANVKNGNTKKRSFDPFSRQGTGPKAAKRSRNVPTGKSTSFVKKRN</sequence>
<evidence type="ECO:0000256" key="9">
    <source>
        <dbReference type="SAM" id="MobiDB-lite"/>
    </source>
</evidence>
<evidence type="ECO:0000256" key="1">
    <source>
        <dbReference type="ARBA" id="ARBA00004123"/>
    </source>
</evidence>
<dbReference type="GO" id="GO:0003727">
    <property type="term" value="F:single-stranded RNA binding"/>
    <property type="evidence" value="ECO:0007669"/>
    <property type="project" value="TreeGrafter"/>
</dbReference>
<dbReference type="GO" id="GO:0034475">
    <property type="term" value="P:U4 snRNA 3'-end processing"/>
    <property type="evidence" value="ECO:0007669"/>
    <property type="project" value="EnsemblFungi"/>
</dbReference>
<dbReference type="InterPro" id="IPR002562">
    <property type="entry name" value="3'-5'_exonuclease_dom"/>
</dbReference>
<evidence type="ECO:0000313" key="11">
    <source>
        <dbReference type="EMBL" id="OVF07140.1"/>
    </source>
</evidence>
<dbReference type="GO" id="GO:0071037">
    <property type="term" value="P:nuclear polyadenylation-dependent snRNA catabolic process"/>
    <property type="evidence" value="ECO:0007669"/>
    <property type="project" value="EnsemblFungi"/>
</dbReference>
<dbReference type="GO" id="GO:0071051">
    <property type="term" value="P:poly(A)-dependent snoRNA 3'-end processing"/>
    <property type="evidence" value="ECO:0007669"/>
    <property type="project" value="EnsemblFungi"/>
</dbReference>
<dbReference type="InterPro" id="IPR045092">
    <property type="entry name" value="Rrp6-like"/>
</dbReference>
<evidence type="ECO:0000256" key="5">
    <source>
        <dbReference type="ARBA" id="ARBA00022835"/>
    </source>
</evidence>
<keyword evidence="6" id="KW-0269">Exonuclease</keyword>
<feature type="region of interest" description="Disordered" evidence="9">
    <location>
        <begin position="624"/>
        <end position="659"/>
    </location>
</feature>
<evidence type="ECO:0000256" key="6">
    <source>
        <dbReference type="ARBA" id="ARBA00022839"/>
    </source>
</evidence>
<dbReference type="Proteomes" id="UP000195602">
    <property type="component" value="Unassembled WGS sequence"/>
</dbReference>
<dbReference type="SUPFAM" id="SSF53098">
    <property type="entry name" value="Ribonuclease H-like"/>
    <property type="match status" value="1"/>
</dbReference>
<dbReference type="GO" id="GO:0000973">
    <property type="term" value="P:post-transcriptional tethering of RNA polymerase II gene DNA at nuclear periphery"/>
    <property type="evidence" value="ECO:0007669"/>
    <property type="project" value="EnsemblFungi"/>
</dbReference>
<dbReference type="GO" id="GO:0071039">
    <property type="term" value="P:nuclear polyadenylation-dependent CUT catabolic process"/>
    <property type="evidence" value="ECO:0007669"/>
    <property type="project" value="EnsemblFungi"/>
</dbReference>
<dbReference type="OMA" id="LEYKFLH"/>
<dbReference type="GO" id="GO:0071040">
    <property type="term" value="P:nuclear polyadenylation-dependent antisense transcript catabolic process"/>
    <property type="evidence" value="ECO:0007669"/>
    <property type="project" value="EnsemblFungi"/>
</dbReference>
<evidence type="ECO:0000256" key="2">
    <source>
        <dbReference type="ARBA" id="ARBA00022552"/>
    </source>
</evidence>
<dbReference type="InterPro" id="IPR010997">
    <property type="entry name" value="HRDC-like_sf"/>
</dbReference>
<dbReference type="GO" id="GO:0000467">
    <property type="term" value="P:exonucleolytic trimming to generate mature 3'-end of 5.8S rRNA from tricistronic rRNA transcript (SSU-rRNA, 5.8S rRNA, LSU-rRNA)"/>
    <property type="evidence" value="ECO:0007669"/>
    <property type="project" value="EnsemblFungi"/>
</dbReference>
<evidence type="ECO:0000256" key="3">
    <source>
        <dbReference type="ARBA" id="ARBA00022722"/>
    </source>
</evidence>
<dbReference type="GO" id="GO:0071038">
    <property type="term" value="P:TRAMP-dependent tRNA surveillance pathway"/>
    <property type="evidence" value="ECO:0007669"/>
    <property type="project" value="EnsemblFungi"/>
</dbReference>
<name>A0AA91PXG8_CLALS</name>
<evidence type="ECO:0000256" key="7">
    <source>
        <dbReference type="ARBA" id="ARBA00023242"/>
    </source>
</evidence>
<keyword evidence="4" id="KW-0378">Hydrolase</keyword>
<keyword evidence="7" id="KW-0539">Nucleus</keyword>
<evidence type="ECO:0000313" key="12">
    <source>
        <dbReference type="Proteomes" id="UP000195602"/>
    </source>
</evidence>
<dbReference type="InterPro" id="IPR002121">
    <property type="entry name" value="HRDC_dom"/>
</dbReference>
<dbReference type="InterPro" id="IPR044876">
    <property type="entry name" value="HRDC_dom_sf"/>
</dbReference>
<feature type="region of interest" description="Disordered" evidence="9">
    <location>
        <begin position="125"/>
        <end position="151"/>
    </location>
</feature>
<dbReference type="CDD" id="cd06147">
    <property type="entry name" value="Rrp6p_like_exo"/>
    <property type="match status" value="1"/>
</dbReference>
<comment type="caution">
    <text evidence="11">The sequence shown here is derived from an EMBL/GenBank/DDBJ whole genome shotgun (WGS) entry which is preliminary data.</text>
</comment>
<dbReference type="PANTHER" id="PTHR12124:SF47">
    <property type="entry name" value="EXOSOME COMPONENT 10"/>
    <property type="match status" value="1"/>
</dbReference>
<keyword evidence="5" id="KW-0271">Exosome</keyword>
<dbReference type="SUPFAM" id="SSF47819">
    <property type="entry name" value="HRDC-like"/>
    <property type="match status" value="1"/>
</dbReference>
<dbReference type="InterPro" id="IPR012337">
    <property type="entry name" value="RNaseH-like_sf"/>
</dbReference>
<dbReference type="InterPro" id="IPR036397">
    <property type="entry name" value="RNaseH_sf"/>
</dbReference>
<feature type="region of interest" description="Disordered" evidence="9">
    <location>
        <begin position="694"/>
        <end position="738"/>
    </location>
</feature>
<dbReference type="InterPro" id="IPR012588">
    <property type="entry name" value="Exosome-assoc_fac_Rrp6_N"/>
</dbReference>
<dbReference type="Gene3D" id="1.10.150.80">
    <property type="entry name" value="HRDC domain"/>
    <property type="match status" value="1"/>
</dbReference>
<dbReference type="GO" id="GO:0042134">
    <property type="term" value="F:rRNA primary transcript binding"/>
    <property type="evidence" value="ECO:0007669"/>
    <property type="project" value="EnsemblFungi"/>
</dbReference>
<dbReference type="GO" id="GO:0000176">
    <property type="term" value="C:nuclear exosome (RNase complex)"/>
    <property type="evidence" value="ECO:0007669"/>
    <property type="project" value="EnsemblFungi"/>
</dbReference>
<dbReference type="GO" id="GO:0034473">
    <property type="term" value="P:U1 snRNA 3'-end processing"/>
    <property type="evidence" value="ECO:0007669"/>
    <property type="project" value="EnsemblFungi"/>
</dbReference>
<dbReference type="GO" id="GO:0000166">
    <property type="term" value="F:nucleotide binding"/>
    <property type="evidence" value="ECO:0007669"/>
    <property type="project" value="InterPro"/>
</dbReference>
<comment type="similarity">
    <text evidence="8">Belongs to the exosome component 10/RRP6 family.</text>
</comment>
<keyword evidence="3" id="KW-0540">Nuclease</keyword>